<proteinExistence type="predicted"/>
<evidence type="ECO:0000313" key="6">
    <source>
        <dbReference type="EMBL" id="COX22822.1"/>
    </source>
</evidence>
<dbReference type="Proteomes" id="UP000050164">
    <property type="component" value="Unassembled WGS sequence"/>
</dbReference>
<dbReference type="Proteomes" id="UP000048289">
    <property type="component" value="Unassembled WGS sequence"/>
</dbReference>
<evidence type="ECO:0000313" key="2">
    <source>
        <dbReference type="EMBL" id="CFE37786.1"/>
    </source>
</evidence>
<dbReference type="EMBL" id="CHKL01000723">
    <property type="protein sequence ID" value="COX22822.1"/>
    <property type="molecule type" value="Genomic_DNA"/>
</dbReference>
<dbReference type="Proteomes" id="UP000048600">
    <property type="component" value="Unassembled WGS sequence"/>
</dbReference>
<feature type="region of interest" description="Disordered" evidence="1">
    <location>
        <begin position="1"/>
        <end position="35"/>
    </location>
</feature>
<evidence type="ECO:0000313" key="11">
    <source>
        <dbReference type="Proteomes" id="UP000050164"/>
    </source>
</evidence>
<evidence type="ECO:0000313" key="10">
    <source>
        <dbReference type="Proteomes" id="UP000048948"/>
    </source>
</evidence>
<protein>
    <submittedName>
        <fullName evidence="4">Uncharacterized protein</fullName>
    </submittedName>
</protein>
<evidence type="ECO:0000313" key="8">
    <source>
        <dbReference type="Proteomes" id="UP000048289"/>
    </source>
</evidence>
<organism evidence="4 11">
    <name type="scientific">Mycobacterium tuberculosis</name>
    <dbReference type="NCBI Taxonomy" id="1773"/>
    <lineage>
        <taxon>Bacteria</taxon>
        <taxon>Bacillati</taxon>
        <taxon>Actinomycetota</taxon>
        <taxon>Actinomycetes</taxon>
        <taxon>Mycobacteriales</taxon>
        <taxon>Mycobacteriaceae</taxon>
        <taxon>Mycobacterium</taxon>
        <taxon>Mycobacterium tuberculosis complex</taxon>
    </lineage>
</organism>
<evidence type="ECO:0000313" key="9">
    <source>
        <dbReference type="Proteomes" id="UP000048600"/>
    </source>
</evidence>
<evidence type="ECO:0000313" key="3">
    <source>
        <dbReference type="EMBL" id="CFE52133.1"/>
    </source>
</evidence>
<dbReference type="Proteomes" id="UP000048948">
    <property type="component" value="Unassembled WGS sequence"/>
</dbReference>
<feature type="compositionally biased region" description="Low complexity" evidence="1">
    <location>
        <begin position="102"/>
        <end position="112"/>
    </location>
</feature>
<accession>A0A654ZU10</accession>
<dbReference type="EMBL" id="CNFT01000162">
    <property type="protein sequence ID" value="CKR24972.1"/>
    <property type="molecule type" value="Genomic_DNA"/>
</dbReference>
<dbReference type="AlphaFoldDB" id="A0A654ZU10"/>
<feature type="region of interest" description="Disordered" evidence="1">
    <location>
        <begin position="193"/>
        <end position="224"/>
    </location>
</feature>
<evidence type="ECO:0000313" key="5">
    <source>
        <dbReference type="EMBL" id="CKU01187.1"/>
    </source>
</evidence>
<gene>
    <name evidence="2" type="ORF">ERS007681_00826</name>
    <name evidence="3" type="ORF">ERS007688_02044</name>
    <name evidence="6" type="ORF">ERS007741_04019</name>
    <name evidence="5" type="ORF">ERS027646_04382</name>
    <name evidence="4" type="ORF">ERS027659_01001</name>
</gene>
<reference evidence="7 8" key="1">
    <citation type="submission" date="2015-03" db="EMBL/GenBank/DDBJ databases">
        <authorList>
            <consortium name="Pathogen Informatics"/>
        </authorList>
    </citation>
    <scope>NUCLEOTIDE SEQUENCE [LARGE SCALE GENOMIC DNA]</scope>
    <source>
        <strain evidence="5 10">Bir 172</strain>
        <strain evidence="4 11">Bir 185</strain>
        <strain evidence="2 8">G09901357</strain>
        <strain evidence="3 7">H09601792</strain>
        <strain evidence="6 9">P00601463</strain>
    </source>
</reference>
<sequence length="224" mass="23884">MNSRRSGTPIAARVDARNSAPLNSDAIPGSSSWPASVRNSLARLRHTRPRRNGNASRVGSSMLHTIGDTSARLYFSAHASRVASTLASCACPSSSASHTQSAPCASACSMPSAKPPAPPRFRRDPKYVVAIGCPATSSRTGLSPQPSLSTTIRWSGNRVWAVSTSSDLASSSGRRWVTTTAKTDSVIPGRSVCRPGSRPVLRARAGRRPHPRRPVPPLRYHRRA</sequence>
<dbReference type="EMBL" id="CFOE01000067">
    <property type="protein sequence ID" value="CFE37786.1"/>
    <property type="molecule type" value="Genomic_DNA"/>
</dbReference>
<evidence type="ECO:0000313" key="7">
    <source>
        <dbReference type="Proteomes" id="UP000046947"/>
    </source>
</evidence>
<feature type="compositionally biased region" description="Basic residues" evidence="1">
    <location>
        <begin position="204"/>
        <end position="224"/>
    </location>
</feature>
<evidence type="ECO:0000256" key="1">
    <source>
        <dbReference type="SAM" id="MobiDB-lite"/>
    </source>
</evidence>
<evidence type="ECO:0000313" key="4">
    <source>
        <dbReference type="EMBL" id="CKR24972.1"/>
    </source>
</evidence>
<dbReference type="EMBL" id="CFOH01000308">
    <property type="protein sequence ID" value="CFE52133.1"/>
    <property type="molecule type" value="Genomic_DNA"/>
</dbReference>
<dbReference type="Proteomes" id="UP000046947">
    <property type="component" value="Unassembled WGS sequence"/>
</dbReference>
<name>A0A654ZU10_MYCTX</name>
<dbReference type="EMBL" id="CNGE01001326">
    <property type="protein sequence ID" value="CKU01187.1"/>
    <property type="molecule type" value="Genomic_DNA"/>
</dbReference>
<feature type="region of interest" description="Disordered" evidence="1">
    <location>
        <begin position="102"/>
        <end position="122"/>
    </location>
</feature>